<dbReference type="GO" id="GO:0051539">
    <property type="term" value="F:4 iron, 4 sulfur cluster binding"/>
    <property type="evidence" value="ECO:0007669"/>
    <property type="project" value="UniProtKB-KW"/>
</dbReference>
<dbReference type="SFLD" id="SFLDS00029">
    <property type="entry name" value="Radical_SAM"/>
    <property type="match status" value="1"/>
</dbReference>
<keyword evidence="4" id="KW-0479">Metal-binding</keyword>
<sequence>MSELLVGGFEPLSVCDWPGQLAATVFCQGCPWRCGYCHNPHLLPVRGAALLSWPATLEFLRRRRGLLDAVVFSGGEPTLQKGLVEAVVQVRSLGFRIGLHTGGAYPSRLAQVLPLVDWVGFDVKTAFDDYDGLTRARGSGRRARASLQLLLDSGKPHDLRTTIHPRLHPASRLDRLREDLEQEGAGPSRLQAFRSTGCLDSGLHVTDEEMEWGPA</sequence>
<gene>
    <name evidence="8" type="primary">queE_1</name>
    <name evidence="8" type="ORF">BREV_BREV_00703</name>
</gene>
<dbReference type="Proteomes" id="UP000289220">
    <property type="component" value="Unassembled WGS sequence"/>
</dbReference>
<evidence type="ECO:0000256" key="6">
    <source>
        <dbReference type="ARBA" id="ARBA00023014"/>
    </source>
</evidence>
<evidence type="ECO:0000256" key="2">
    <source>
        <dbReference type="ARBA" id="ARBA00022485"/>
    </source>
</evidence>
<dbReference type="InterPro" id="IPR034457">
    <property type="entry name" value="Organic_radical-activating"/>
</dbReference>
<dbReference type="NCBIfam" id="TIGR02495">
    <property type="entry name" value="NrdG2"/>
    <property type="match status" value="1"/>
</dbReference>
<evidence type="ECO:0000256" key="5">
    <source>
        <dbReference type="ARBA" id="ARBA00023004"/>
    </source>
</evidence>
<keyword evidence="2" id="KW-0004">4Fe-4S</keyword>
<organism evidence="8 9">
    <name type="scientific">Brevundimonas mediterranea</name>
    <dbReference type="NCBI Taxonomy" id="74329"/>
    <lineage>
        <taxon>Bacteria</taxon>
        <taxon>Pseudomonadati</taxon>
        <taxon>Pseudomonadota</taxon>
        <taxon>Alphaproteobacteria</taxon>
        <taxon>Caulobacterales</taxon>
        <taxon>Caulobacteraceae</taxon>
        <taxon>Brevundimonas</taxon>
    </lineage>
</organism>
<dbReference type="EMBL" id="UXHF01000009">
    <property type="protein sequence ID" value="VDC52039.1"/>
    <property type="molecule type" value="Genomic_DNA"/>
</dbReference>
<dbReference type="PROSITE" id="PS51918">
    <property type="entry name" value="RADICAL_SAM"/>
    <property type="match status" value="1"/>
</dbReference>
<protein>
    <submittedName>
        <fullName evidence="8">7-carboxy-7-deazaguanine synthase</fullName>
    </submittedName>
</protein>
<dbReference type="SUPFAM" id="SSF102114">
    <property type="entry name" value="Radical SAM enzymes"/>
    <property type="match status" value="1"/>
</dbReference>
<evidence type="ECO:0000313" key="8">
    <source>
        <dbReference type="EMBL" id="VDC52039.1"/>
    </source>
</evidence>
<feature type="domain" description="Radical SAM core" evidence="7">
    <location>
        <begin position="17"/>
        <end position="215"/>
    </location>
</feature>
<dbReference type="PANTHER" id="PTHR30352:SF13">
    <property type="entry name" value="GLYCYL-RADICAL ENZYME ACTIVATING ENZYME YJJW-RELATED"/>
    <property type="match status" value="1"/>
</dbReference>
<dbReference type="CDD" id="cd01335">
    <property type="entry name" value="Radical_SAM"/>
    <property type="match status" value="1"/>
</dbReference>
<dbReference type="GO" id="GO:0003824">
    <property type="term" value="F:catalytic activity"/>
    <property type="evidence" value="ECO:0007669"/>
    <property type="project" value="InterPro"/>
</dbReference>
<dbReference type="RefSeq" id="WP_154725572.1">
    <property type="nucleotide sequence ID" value="NZ_UXHF01000009.1"/>
</dbReference>
<keyword evidence="9" id="KW-1185">Reference proteome</keyword>
<keyword evidence="6" id="KW-0411">Iron-sulfur</keyword>
<dbReference type="InterPro" id="IPR058240">
    <property type="entry name" value="rSAM_sf"/>
</dbReference>
<dbReference type="GO" id="GO:0046872">
    <property type="term" value="F:metal ion binding"/>
    <property type="evidence" value="ECO:0007669"/>
    <property type="project" value="UniProtKB-KW"/>
</dbReference>
<dbReference type="AlphaFoldDB" id="A0A7Z9C8I8"/>
<dbReference type="SFLD" id="SFLDG01094">
    <property type="entry name" value="Uncharacterised_Radical_SAM_Su"/>
    <property type="match status" value="1"/>
</dbReference>
<proteinExistence type="predicted"/>
<dbReference type="InterPro" id="IPR013785">
    <property type="entry name" value="Aldolase_TIM"/>
</dbReference>
<dbReference type="InterPro" id="IPR007197">
    <property type="entry name" value="rSAM"/>
</dbReference>
<comment type="caution">
    <text evidence="8">The sequence shown here is derived from an EMBL/GenBank/DDBJ whole genome shotgun (WGS) entry which is preliminary data.</text>
</comment>
<comment type="cofactor">
    <cofactor evidence="1">
        <name>[4Fe-4S] cluster</name>
        <dbReference type="ChEBI" id="CHEBI:49883"/>
    </cofactor>
</comment>
<evidence type="ECO:0000313" key="9">
    <source>
        <dbReference type="Proteomes" id="UP000289220"/>
    </source>
</evidence>
<dbReference type="InterPro" id="IPR012840">
    <property type="entry name" value="NrdG2"/>
</dbReference>
<keyword evidence="5" id="KW-0408">Iron</keyword>
<dbReference type="Pfam" id="PF04055">
    <property type="entry name" value="Radical_SAM"/>
    <property type="match status" value="1"/>
</dbReference>
<dbReference type="PANTHER" id="PTHR30352">
    <property type="entry name" value="PYRUVATE FORMATE-LYASE-ACTIVATING ENZYME"/>
    <property type="match status" value="1"/>
</dbReference>
<evidence type="ECO:0000256" key="1">
    <source>
        <dbReference type="ARBA" id="ARBA00001966"/>
    </source>
</evidence>
<accession>A0A7Z9C8I8</accession>
<dbReference type="Gene3D" id="3.20.20.70">
    <property type="entry name" value="Aldolase class I"/>
    <property type="match status" value="1"/>
</dbReference>
<name>A0A7Z9C8I8_9CAUL</name>
<evidence type="ECO:0000259" key="7">
    <source>
        <dbReference type="PROSITE" id="PS51918"/>
    </source>
</evidence>
<keyword evidence="3" id="KW-0949">S-adenosyl-L-methionine</keyword>
<evidence type="ECO:0000256" key="4">
    <source>
        <dbReference type="ARBA" id="ARBA00022723"/>
    </source>
</evidence>
<reference evidence="8 9" key="1">
    <citation type="submission" date="2018-11" db="EMBL/GenBank/DDBJ databases">
        <authorList>
            <person name="Peiro R."/>
            <person name="Begona"/>
            <person name="Cbmso G."/>
            <person name="Lopez M."/>
            <person name="Gonzalez S."/>
            <person name="Sacristan E."/>
            <person name="Castillo E."/>
        </authorList>
    </citation>
    <scope>NUCLEOTIDE SEQUENCE [LARGE SCALE GENOMIC DNA]</scope>
    <source>
        <strain evidence="8">Brev_genome</strain>
    </source>
</reference>
<evidence type="ECO:0000256" key="3">
    <source>
        <dbReference type="ARBA" id="ARBA00022691"/>
    </source>
</evidence>